<dbReference type="Gene3D" id="3.20.20.80">
    <property type="entry name" value="Glycosidases"/>
    <property type="match status" value="1"/>
</dbReference>
<dbReference type="GO" id="GO:0016787">
    <property type="term" value="F:hydrolase activity"/>
    <property type="evidence" value="ECO:0007669"/>
    <property type="project" value="UniProtKB-KW"/>
</dbReference>
<dbReference type="PROSITE" id="PS51257">
    <property type="entry name" value="PROKAR_LIPOPROTEIN"/>
    <property type="match status" value="1"/>
</dbReference>
<keyword evidence="5" id="KW-1185">Reference proteome</keyword>
<dbReference type="PATRIC" id="fig|887901.3.peg.402"/>
<evidence type="ECO:0000313" key="4">
    <source>
        <dbReference type="EMBL" id="EWC93022.1"/>
    </source>
</evidence>
<dbReference type="Pfam" id="PF02638">
    <property type="entry name" value="GHL10"/>
    <property type="match status" value="1"/>
</dbReference>
<evidence type="ECO:0000256" key="1">
    <source>
        <dbReference type="ARBA" id="ARBA00022729"/>
    </source>
</evidence>
<gene>
    <name evidence="4" type="ORF">HMPREF0636_1283</name>
</gene>
<dbReference type="AlphaFoldDB" id="Z4WW33"/>
<comment type="caution">
    <text evidence="4">The sequence shown here is derived from an EMBL/GenBank/DDBJ whole genome shotgun (WGS) entry which is preliminary data.</text>
</comment>
<dbReference type="InterPro" id="IPR017853">
    <property type="entry name" value="GH"/>
</dbReference>
<accession>Z4WW33</accession>
<keyword evidence="1" id="KW-0732">Signal</keyword>
<dbReference type="RefSeq" id="WP_044168144.1">
    <property type="nucleotide sequence ID" value="NZ_JDFF01000009.1"/>
</dbReference>
<sequence length="531" mass="60148">MHQPQHRAFLLGLFLSLSLVGCGTKKPQASSEPPLPHTPEQPISSVDSPQWVRPGADSIREEMRAVWLTTVYGLDWPKDKADTPDGVRKQKEALVRILDRLRADGYNTVFLQVRHSGAVIYPSEQEPLSSRMAGDGYFGDYDPLRFAIKECHERNLSIHAWLVTYPLASAKRNPHPILREHPSWAISHKGSYHLDPGNPDVRHYITQLTADLVRRYDVDGVHFDYFRYPDEAERFADKASYIKYGLDYPSKDEWRRHNLTEQLREIRDSLHAIAPNVLVSVATLGKLQKIPTLERPHGWTAYESVYQDPITWGKEGLVDFIVPMMYYRDVLFDPFLKEWKELVSPYVPIVVGLAPYRIEETGWPSEVIEEQINLTREEGLAGICFFRETHTGGRFPAVRRIIQEAFKHPALPLAYPRGLAHKPAAPKHLDAAVGQDGTILVRWSMPREASADGTTYRLWAVTTDAHGRREASLLSSTLGNPHCLLVMSDLIDYDCIELGVEAVNIFGVSTPCTVGLELNLAALRDEIHRGK</sequence>
<dbReference type="PANTHER" id="PTHR43405">
    <property type="entry name" value="GLYCOSYL HYDROLASE DIGH"/>
    <property type="match status" value="1"/>
</dbReference>
<evidence type="ECO:0000259" key="3">
    <source>
        <dbReference type="Pfam" id="PF02638"/>
    </source>
</evidence>
<keyword evidence="4" id="KW-0378">Hydrolase</keyword>
<name>Z4WW33_9PORP</name>
<feature type="region of interest" description="Disordered" evidence="2">
    <location>
        <begin position="25"/>
        <end position="51"/>
    </location>
</feature>
<proteinExistence type="predicted"/>
<dbReference type="InterPro" id="IPR052177">
    <property type="entry name" value="Divisome_Glycosyl_Hydrolase"/>
</dbReference>
<evidence type="ECO:0000256" key="2">
    <source>
        <dbReference type="SAM" id="MobiDB-lite"/>
    </source>
</evidence>
<dbReference type="InterPro" id="IPR036116">
    <property type="entry name" value="FN3_sf"/>
</dbReference>
<dbReference type="SUPFAM" id="SSF51445">
    <property type="entry name" value="(Trans)glycosidases"/>
    <property type="match status" value="1"/>
</dbReference>
<dbReference type="EMBL" id="JDFF01000009">
    <property type="protein sequence ID" value="EWC93022.1"/>
    <property type="molecule type" value="Genomic_DNA"/>
</dbReference>
<feature type="domain" description="Glycosyl hydrolase-like 10" evidence="3">
    <location>
        <begin position="62"/>
        <end position="359"/>
    </location>
</feature>
<dbReference type="PANTHER" id="PTHR43405:SF1">
    <property type="entry name" value="GLYCOSYL HYDROLASE DIGH"/>
    <property type="match status" value="1"/>
</dbReference>
<dbReference type="InterPro" id="IPR003790">
    <property type="entry name" value="GHL10"/>
</dbReference>
<organism evidence="4 5">
    <name type="scientific">Porphyromonas catoniae ATCC 51270</name>
    <dbReference type="NCBI Taxonomy" id="887901"/>
    <lineage>
        <taxon>Bacteria</taxon>
        <taxon>Pseudomonadati</taxon>
        <taxon>Bacteroidota</taxon>
        <taxon>Bacteroidia</taxon>
        <taxon>Bacteroidales</taxon>
        <taxon>Porphyromonadaceae</taxon>
        <taxon>Porphyromonas</taxon>
    </lineage>
</organism>
<dbReference type="SUPFAM" id="SSF49265">
    <property type="entry name" value="Fibronectin type III"/>
    <property type="match status" value="1"/>
</dbReference>
<reference evidence="4 5" key="1">
    <citation type="submission" date="2014-01" db="EMBL/GenBank/DDBJ databases">
        <authorList>
            <person name="Durkin A.S."/>
            <person name="McCorrison J."/>
            <person name="Torralba M."/>
            <person name="Gillis M."/>
            <person name="Haft D.H."/>
            <person name="Methe B."/>
            <person name="Sutton G."/>
            <person name="Nelson K.E."/>
        </authorList>
    </citation>
    <scope>NUCLEOTIDE SEQUENCE [LARGE SCALE GENOMIC DNA]</scope>
    <source>
        <strain evidence="4 5">ATCC 51270</strain>
    </source>
</reference>
<dbReference type="Proteomes" id="UP000023482">
    <property type="component" value="Unassembled WGS sequence"/>
</dbReference>
<protein>
    <submittedName>
        <fullName evidence="4">Glycosyl hydrolase-like domain protein, PF02638 family</fullName>
    </submittedName>
</protein>
<evidence type="ECO:0000313" key="5">
    <source>
        <dbReference type="Proteomes" id="UP000023482"/>
    </source>
</evidence>